<name>A0A0C2E025_9MOLU</name>
<reference evidence="3" key="3">
    <citation type="submission" date="2017-11" db="EMBL/GenBank/DDBJ databases">
        <title>Cell-free culture of the endosymbiotic bacteria Spiroplasma poulsonii highlights bacterial genes involved in host-symbiont interactions.</title>
        <authorList>
            <person name="Masson F."/>
            <person name="Calderon Copete S.P."/>
            <person name="Schupfer F."/>
            <person name="Garcia-Arraez G."/>
            <person name="Lemaitre B."/>
        </authorList>
    </citation>
    <scope>NUCLEOTIDE SEQUENCE</scope>
    <source>
        <strain evidence="3">MSRO</strain>
    </source>
</reference>
<sequence>MLGMYLTTAINFLAVGDKPTISDGMGSIWSGLGQAMMKVKEAIYAVLPQLMTFLGDAWIILIPFGIFVIIKILNFFRVMVKGF</sequence>
<dbReference type="Proteomes" id="UP000031565">
    <property type="component" value="Unassembled WGS sequence"/>
</dbReference>
<dbReference type="EMBL" id="JTLV02000001">
    <property type="protein sequence ID" value="PQM31587.1"/>
    <property type="molecule type" value="Genomic_DNA"/>
</dbReference>
<dbReference type="AlphaFoldDB" id="A0A0C2E025"/>
<evidence type="ECO:0000313" key="3">
    <source>
        <dbReference type="EMBL" id="PQM31587.1"/>
    </source>
</evidence>
<evidence type="ECO:0008006" key="7">
    <source>
        <dbReference type="Google" id="ProtNLM"/>
    </source>
</evidence>
<reference evidence="3 5" key="2">
    <citation type="journal article" date="2015" name="MBio">
        <title>Genome sequence of the Drosophila melanogaster male-killing Spiroplasma strain MSRO endosymbiont.</title>
        <authorList>
            <person name="Paredes J.C."/>
            <person name="Herren J.K."/>
            <person name="Schupfer F."/>
            <person name="Marin R."/>
            <person name="Claverol S."/>
            <person name="Kuo C.H."/>
            <person name="Lemaitre B."/>
            <person name="Beven L."/>
        </authorList>
    </citation>
    <scope>NUCLEOTIDE SEQUENCE [LARGE SCALE GENOMIC DNA]</scope>
    <source>
        <strain evidence="3 5">MSRO</strain>
    </source>
</reference>
<gene>
    <name evidence="4" type="ORF">D6D54_04555</name>
    <name evidence="2" type="ORF">SMSRO_SF002940</name>
    <name evidence="3" type="ORF">SMSRO_SF014280</name>
</gene>
<evidence type="ECO:0000256" key="1">
    <source>
        <dbReference type="SAM" id="Phobius"/>
    </source>
</evidence>
<keyword evidence="1" id="KW-1133">Transmembrane helix</keyword>
<evidence type="ECO:0000313" key="6">
    <source>
        <dbReference type="Proteomes" id="UP000274545"/>
    </source>
</evidence>
<accession>A0A0C2E025</accession>
<dbReference type="STRING" id="2138.SMSRO_v1c02810"/>
<dbReference type="Proteomes" id="UP000274545">
    <property type="component" value="Unassembled WGS sequence"/>
</dbReference>
<dbReference type="RefSeq" id="WP_040092696.1">
    <property type="nucleotide sequence ID" value="NZ_CM020866.1"/>
</dbReference>
<keyword evidence="1" id="KW-0812">Transmembrane</keyword>
<organism evidence="3 5">
    <name type="scientific">Spiroplasma poulsonii</name>
    <dbReference type="NCBI Taxonomy" id="2138"/>
    <lineage>
        <taxon>Bacteria</taxon>
        <taxon>Bacillati</taxon>
        <taxon>Mycoplasmatota</taxon>
        <taxon>Mollicutes</taxon>
        <taxon>Entomoplasmatales</taxon>
        <taxon>Spiroplasmataceae</taxon>
        <taxon>Spiroplasma</taxon>
    </lineage>
</organism>
<dbReference type="EMBL" id="RAHC01000004">
    <property type="protein sequence ID" value="RUP76990.1"/>
    <property type="molecule type" value="Genomic_DNA"/>
</dbReference>
<dbReference type="EMBL" id="JTLV02000001">
    <property type="protein sequence ID" value="PQM30525.1"/>
    <property type="molecule type" value="Genomic_DNA"/>
</dbReference>
<evidence type="ECO:0000313" key="5">
    <source>
        <dbReference type="Proteomes" id="UP000031565"/>
    </source>
</evidence>
<proteinExistence type="predicted"/>
<protein>
    <recommendedName>
        <fullName evidence="7">Spiroplasmavirus-related protein</fullName>
    </recommendedName>
</protein>
<keyword evidence="1" id="KW-0472">Membrane</keyword>
<feature type="transmembrane region" description="Helical" evidence="1">
    <location>
        <begin position="57"/>
        <end position="76"/>
    </location>
</feature>
<evidence type="ECO:0000313" key="4">
    <source>
        <dbReference type="EMBL" id="RUP76990.1"/>
    </source>
</evidence>
<evidence type="ECO:0000313" key="2">
    <source>
        <dbReference type="EMBL" id="PQM30525.1"/>
    </source>
</evidence>
<comment type="caution">
    <text evidence="3">The sequence shown here is derived from an EMBL/GenBank/DDBJ whole genome shotgun (WGS) entry which is preliminary data.</text>
</comment>
<keyword evidence="5" id="KW-1185">Reference proteome</keyword>
<reference evidence="3" key="1">
    <citation type="submission" date="2014-10" db="EMBL/GenBank/DDBJ databases">
        <authorList>
            <person name="Seo M.-J."/>
            <person name="Seok Y.J."/>
            <person name="Cha I.-T."/>
        </authorList>
    </citation>
    <scope>NUCLEOTIDE SEQUENCE</scope>
    <source>
        <strain evidence="3">MSRO</strain>
    </source>
</reference>
<reference evidence="4 6" key="4">
    <citation type="journal article" date="2019" name="Genome Biol. Evol.">
        <title>Toxin and genome evolution in a Drosophila defensive symbiosis.</title>
        <authorList>
            <person name="Ballinger M.J."/>
            <person name="Gawryluk R.M."/>
            <person name="Perlman S.J."/>
        </authorList>
    </citation>
    <scope>NUCLEOTIDE SEQUENCE [LARGE SCALE GENOMIC DNA]</scope>
    <source>
        <strain evidence="4">SNeo</strain>
        <strain evidence="6">sNeo</strain>
    </source>
</reference>
<dbReference type="OrthoDB" id="390991at2"/>